<dbReference type="InterPro" id="IPR036028">
    <property type="entry name" value="SH3-like_dom_sf"/>
</dbReference>
<keyword evidence="1 2" id="KW-0728">SH3 domain</keyword>
<reference evidence="6" key="1">
    <citation type="submission" date="2022-07" db="EMBL/GenBank/DDBJ databases">
        <title>Phylogenomic reconstructions and comparative analyses of Kickxellomycotina fungi.</title>
        <authorList>
            <person name="Reynolds N.K."/>
            <person name="Stajich J.E."/>
            <person name="Barry K."/>
            <person name="Grigoriev I.V."/>
            <person name="Crous P."/>
            <person name="Smith M.E."/>
        </authorList>
    </citation>
    <scope>NUCLEOTIDE SEQUENCE</scope>
    <source>
        <strain evidence="6">RSA 567</strain>
    </source>
</reference>
<protein>
    <recommendedName>
        <fullName evidence="8">SH3 domain-containing protein</fullName>
    </recommendedName>
</protein>
<dbReference type="Gene3D" id="2.30.30.40">
    <property type="entry name" value="SH3 Domains"/>
    <property type="match status" value="1"/>
</dbReference>
<feature type="region of interest" description="Disordered" evidence="3">
    <location>
        <begin position="59"/>
        <end position="140"/>
    </location>
</feature>
<dbReference type="InterPro" id="IPR001202">
    <property type="entry name" value="WW_dom"/>
</dbReference>
<accession>A0A9W8B2B3</accession>
<comment type="caution">
    <text evidence="6">The sequence shown here is derived from an EMBL/GenBank/DDBJ whole genome shotgun (WGS) entry which is preliminary data.</text>
</comment>
<feature type="domain" description="SH3" evidence="4">
    <location>
        <begin position="1"/>
        <end position="58"/>
    </location>
</feature>
<dbReference type="CDD" id="cd00201">
    <property type="entry name" value="WW"/>
    <property type="match status" value="1"/>
</dbReference>
<dbReference type="PRINTS" id="PR00499">
    <property type="entry name" value="P67PHOX"/>
</dbReference>
<feature type="domain" description="WW" evidence="5">
    <location>
        <begin position="139"/>
        <end position="172"/>
    </location>
</feature>
<dbReference type="SUPFAM" id="SSF50044">
    <property type="entry name" value="SH3-domain"/>
    <property type="match status" value="1"/>
</dbReference>
<dbReference type="SMART" id="SM00456">
    <property type="entry name" value="WW"/>
    <property type="match status" value="1"/>
</dbReference>
<gene>
    <name evidence="6" type="ORF">H4R34_005465</name>
</gene>
<organism evidence="6 7">
    <name type="scientific">Dimargaris verticillata</name>
    <dbReference type="NCBI Taxonomy" id="2761393"/>
    <lineage>
        <taxon>Eukaryota</taxon>
        <taxon>Fungi</taxon>
        <taxon>Fungi incertae sedis</taxon>
        <taxon>Zoopagomycota</taxon>
        <taxon>Kickxellomycotina</taxon>
        <taxon>Dimargaritomycetes</taxon>
        <taxon>Dimargaritales</taxon>
        <taxon>Dimargaritaceae</taxon>
        <taxon>Dimargaris</taxon>
    </lineage>
</organism>
<dbReference type="Proteomes" id="UP001151582">
    <property type="component" value="Unassembled WGS sequence"/>
</dbReference>
<keyword evidence="7" id="KW-1185">Reference proteome</keyword>
<dbReference type="PANTHER" id="PTHR46026:SF1">
    <property type="entry name" value="RHO-TYPE GUANINE NUCLEOTIDE EXCHANGE FACTOR, ISOFORM F"/>
    <property type="match status" value="1"/>
</dbReference>
<dbReference type="PRINTS" id="PR00452">
    <property type="entry name" value="SH3DOMAIN"/>
</dbReference>
<evidence type="ECO:0000256" key="3">
    <source>
        <dbReference type="SAM" id="MobiDB-lite"/>
    </source>
</evidence>
<evidence type="ECO:0008006" key="8">
    <source>
        <dbReference type="Google" id="ProtNLM"/>
    </source>
</evidence>
<dbReference type="PROSITE" id="PS50020">
    <property type="entry name" value="WW_DOMAIN_2"/>
    <property type="match status" value="1"/>
</dbReference>
<dbReference type="GO" id="GO:0005737">
    <property type="term" value="C:cytoplasm"/>
    <property type="evidence" value="ECO:0007669"/>
    <property type="project" value="TreeGrafter"/>
</dbReference>
<evidence type="ECO:0000259" key="5">
    <source>
        <dbReference type="PROSITE" id="PS50020"/>
    </source>
</evidence>
<evidence type="ECO:0000259" key="4">
    <source>
        <dbReference type="PROSITE" id="PS50002"/>
    </source>
</evidence>
<dbReference type="SUPFAM" id="SSF51045">
    <property type="entry name" value="WW domain"/>
    <property type="match status" value="1"/>
</dbReference>
<dbReference type="GO" id="GO:0005085">
    <property type="term" value="F:guanyl-nucleotide exchange factor activity"/>
    <property type="evidence" value="ECO:0007669"/>
    <property type="project" value="TreeGrafter"/>
</dbReference>
<feature type="compositionally biased region" description="Polar residues" evidence="3">
    <location>
        <begin position="71"/>
        <end position="84"/>
    </location>
</feature>
<dbReference type="PROSITE" id="PS50002">
    <property type="entry name" value="SH3"/>
    <property type="match status" value="1"/>
</dbReference>
<dbReference type="Gene3D" id="2.20.70.10">
    <property type="match status" value="1"/>
</dbReference>
<dbReference type="SMART" id="SM00326">
    <property type="entry name" value="SH3"/>
    <property type="match status" value="1"/>
</dbReference>
<evidence type="ECO:0000256" key="2">
    <source>
        <dbReference type="PROSITE-ProRule" id="PRU00192"/>
    </source>
</evidence>
<evidence type="ECO:0000256" key="1">
    <source>
        <dbReference type="ARBA" id="ARBA00022443"/>
    </source>
</evidence>
<sequence length="198" mass="21442">MPTVRAVYDFEGHGPSSLSFRKGDIIEVLTRLESGWWSGICRGERGYFPSNYVEPHQDDPYYTATLPPQVANPSSGNFPPTTATHGAEALPAQPAPPTVEVSAEPRSSRASSLSQEPTLPSTAKPNSSILPLSKAQRSSGLPPGWGIKHLPNGQVYYYHLVTDLTTWTLDDVDPDTGIRVLPSQTPSASTTTLAKDRR</sequence>
<dbReference type="InterPro" id="IPR036020">
    <property type="entry name" value="WW_dom_sf"/>
</dbReference>
<dbReference type="EMBL" id="JANBQB010001112">
    <property type="protein sequence ID" value="KAJ1972260.1"/>
    <property type="molecule type" value="Genomic_DNA"/>
</dbReference>
<feature type="non-terminal residue" evidence="6">
    <location>
        <position position="198"/>
    </location>
</feature>
<dbReference type="Pfam" id="PF00018">
    <property type="entry name" value="SH3_1"/>
    <property type="match status" value="1"/>
</dbReference>
<proteinExistence type="predicted"/>
<dbReference type="FunFam" id="2.30.30.40:FF:000072">
    <property type="entry name" value="Unconventional Myosin IB"/>
    <property type="match status" value="1"/>
</dbReference>
<dbReference type="OrthoDB" id="10255964at2759"/>
<dbReference type="PANTHER" id="PTHR46026">
    <property type="entry name" value="RHO-TYPE GUANINE NUCLEOTIDE EXCHANGE FACTOR, ISOFORM F"/>
    <property type="match status" value="1"/>
</dbReference>
<dbReference type="AlphaFoldDB" id="A0A9W8B2B3"/>
<dbReference type="InterPro" id="IPR001452">
    <property type="entry name" value="SH3_domain"/>
</dbReference>
<evidence type="ECO:0000313" key="6">
    <source>
        <dbReference type="EMBL" id="KAJ1972260.1"/>
    </source>
</evidence>
<evidence type="ECO:0000313" key="7">
    <source>
        <dbReference type="Proteomes" id="UP001151582"/>
    </source>
</evidence>
<feature type="compositionally biased region" description="Polar residues" evidence="3">
    <location>
        <begin position="108"/>
        <end position="139"/>
    </location>
</feature>
<name>A0A9W8B2B3_9FUNG</name>